<feature type="transmembrane region" description="Helical" evidence="1">
    <location>
        <begin position="98"/>
        <end position="121"/>
    </location>
</feature>
<dbReference type="AlphaFoldDB" id="A0A9X9M050"/>
<comment type="caution">
    <text evidence="2">The sequence shown here is derived from an EMBL/GenBank/DDBJ whole genome shotgun (WGS) entry which is preliminary data.</text>
</comment>
<accession>A0A9X9M050</accession>
<gene>
    <name evidence="2" type="ORF">BN2614_LOCUS8</name>
</gene>
<keyword evidence="3" id="KW-1185">Reference proteome</keyword>
<proteinExistence type="predicted"/>
<reference evidence="2 3" key="1">
    <citation type="submission" date="2018-10" db="EMBL/GenBank/DDBJ databases">
        <authorList>
            <person name="Ekblom R."/>
            <person name="Jareborg N."/>
        </authorList>
    </citation>
    <scope>NUCLEOTIDE SEQUENCE [LARGE SCALE GENOMIC DNA]</scope>
    <source>
        <tissue evidence="2">Muscle</tissue>
    </source>
</reference>
<dbReference type="EMBL" id="CYRY02033701">
    <property type="protein sequence ID" value="VCX10494.1"/>
    <property type="molecule type" value="Genomic_DNA"/>
</dbReference>
<evidence type="ECO:0000313" key="3">
    <source>
        <dbReference type="Proteomes" id="UP000269945"/>
    </source>
</evidence>
<keyword evidence="1" id="KW-0472">Membrane</keyword>
<organism evidence="2 3">
    <name type="scientific">Gulo gulo</name>
    <name type="common">Wolverine</name>
    <name type="synonym">Gluton</name>
    <dbReference type="NCBI Taxonomy" id="48420"/>
    <lineage>
        <taxon>Eukaryota</taxon>
        <taxon>Metazoa</taxon>
        <taxon>Chordata</taxon>
        <taxon>Craniata</taxon>
        <taxon>Vertebrata</taxon>
        <taxon>Euteleostomi</taxon>
        <taxon>Mammalia</taxon>
        <taxon>Eutheria</taxon>
        <taxon>Laurasiatheria</taxon>
        <taxon>Carnivora</taxon>
        <taxon>Caniformia</taxon>
        <taxon>Musteloidea</taxon>
        <taxon>Mustelidae</taxon>
        <taxon>Guloninae</taxon>
        <taxon>Gulo</taxon>
    </lineage>
</organism>
<evidence type="ECO:0000256" key="1">
    <source>
        <dbReference type="SAM" id="Phobius"/>
    </source>
</evidence>
<sequence>GRGLETQYPGSGRAAVPGGSLIIQDCGQLHTAALMGREELLAWVFPWCSQSPEEICSSSDFVPTHQIRPAWLKLLIPKMRWDRKESVMRTTRTLFLDLRVLIIYIGALCIIAKIASGHWFWVLLSPRGKMQELGLSHWCPGLEPSTTVYRCGNLDN</sequence>
<protein>
    <submittedName>
        <fullName evidence="2">Uncharacterized protein</fullName>
    </submittedName>
</protein>
<name>A0A9X9M050_GULGU</name>
<dbReference type="Proteomes" id="UP000269945">
    <property type="component" value="Unassembled WGS sequence"/>
</dbReference>
<keyword evidence="1" id="KW-0812">Transmembrane</keyword>
<feature type="non-terminal residue" evidence="2">
    <location>
        <position position="156"/>
    </location>
</feature>
<keyword evidence="1" id="KW-1133">Transmembrane helix</keyword>
<evidence type="ECO:0000313" key="2">
    <source>
        <dbReference type="EMBL" id="VCX10494.1"/>
    </source>
</evidence>